<dbReference type="GO" id="GO:0006511">
    <property type="term" value="P:ubiquitin-dependent protein catabolic process"/>
    <property type="evidence" value="ECO:0007669"/>
    <property type="project" value="TreeGrafter"/>
</dbReference>
<dbReference type="SUPFAM" id="SSF57850">
    <property type="entry name" value="RING/U-box"/>
    <property type="match status" value="1"/>
</dbReference>
<dbReference type="InterPro" id="IPR049627">
    <property type="entry name" value="SLX8"/>
</dbReference>
<proteinExistence type="predicted"/>
<dbReference type="PROSITE" id="PS00518">
    <property type="entry name" value="ZF_RING_1"/>
    <property type="match status" value="1"/>
</dbReference>
<feature type="compositionally biased region" description="Acidic residues" evidence="5">
    <location>
        <begin position="73"/>
        <end position="86"/>
    </location>
</feature>
<evidence type="ECO:0000313" key="7">
    <source>
        <dbReference type="EMBL" id="KZT36837.1"/>
    </source>
</evidence>
<dbReference type="GO" id="GO:0061630">
    <property type="term" value="F:ubiquitin protein ligase activity"/>
    <property type="evidence" value="ECO:0007669"/>
    <property type="project" value="InterPro"/>
</dbReference>
<dbReference type="InterPro" id="IPR017907">
    <property type="entry name" value="Znf_RING_CS"/>
</dbReference>
<evidence type="ECO:0000256" key="1">
    <source>
        <dbReference type="ARBA" id="ARBA00022723"/>
    </source>
</evidence>
<evidence type="ECO:0000313" key="8">
    <source>
        <dbReference type="Proteomes" id="UP000076798"/>
    </source>
</evidence>
<sequence>MTTAQHYTRSKEHQILVKVDGEETAVPVADGKGKVVMAGARTSLKVIWQANGLVKLKLGGDRSMIRAEWIDGSSDEDEVEEDDDDAGSATDDLTAQASRLSINEPSSSASNCPLCLGPFREMSTPRCGHAFCRACILSALDNKLECPVCRQAAAPRHLRRIFLGS</sequence>
<feature type="region of interest" description="Disordered" evidence="5">
    <location>
        <begin position="69"/>
        <end position="109"/>
    </location>
</feature>
<dbReference type="GO" id="GO:0032183">
    <property type="term" value="F:SUMO binding"/>
    <property type="evidence" value="ECO:0007669"/>
    <property type="project" value="TreeGrafter"/>
</dbReference>
<dbReference type="Pfam" id="PF13923">
    <property type="entry name" value="zf-C3HC4_2"/>
    <property type="match status" value="1"/>
</dbReference>
<evidence type="ECO:0000259" key="6">
    <source>
        <dbReference type="PROSITE" id="PS50089"/>
    </source>
</evidence>
<keyword evidence="3" id="KW-0862">Zinc</keyword>
<name>A0A166BWY9_9AGAM</name>
<dbReference type="GO" id="GO:0008270">
    <property type="term" value="F:zinc ion binding"/>
    <property type="evidence" value="ECO:0007669"/>
    <property type="project" value="UniProtKB-KW"/>
</dbReference>
<evidence type="ECO:0000256" key="5">
    <source>
        <dbReference type="SAM" id="MobiDB-lite"/>
    </source>
</evidence>
<dbReference type="STRING" id="1314776.A0A166BWY9"/>
<dbReference type="AlphaFoldDB" id="A0A166BWY9"/>
<dbReference type="InterPro" id="IPR013083">
    <property type="entry name" value="Znf_RING/FYVE/PHD"/>
</dbReference>
<evidence type="ECO:0000256" key="2">
    <source>
        <dbReference type="ARBA" id="ARBA00022771"/>
    </source>
</evidence>
<dbReference type="Proteomes" id="UP000076798">
    <property type="component" value="Unassembled WGS sequence"/>
</dbReference>
<accession>A0A166BWY9</accession>
<dbReference type="PROSITE" id="PS50089">
    <property type="entry name" value="ZF_RING_2"/>
    <property type="match status" value="1"/>
</dbReference>
<evidence type="ECO:0000256" key="4">
    <source>
        <dbReference type="PROSITE-ProRule" id="PRU00175"/>
    </source>
</evidence>
<organism evidence="7 8">
    <name type="scientific">Sistotremastrum suecicum HHB10207 ss-3</name>
    <dbReference type="NCBI Taxonomy" id="1314776"/>
    <lineage>
        <taxon>Eukaryota</taxon>
        <taxon>Fungi</taxon>
        <taxon>Dikarya</taxon>
        <taxon>Basidiomycota</taxon>
        <taxon>Agaricomycotina</taxon>
        <taxon>Agaricomycetes</taxon>
        <taxon>Sistotremastrales</taxon>
        <taxon>Sistotremastraceae</taxon>
        <taxon>Sistotremastrum</taxon>
    </lineage>
</organism>
<dbReference type="OrthoDB" id="6270329at2759"/>
<dbReference type="PANTHER" id="PTHR47094">
    <property type="entry name" value="ELFLESS, ISOFORM B"/>
    <property type="match status" value="1"/>
</dbReference>
<keyword evidence="8" id="KW-1185">Reference proteome</keyword>
<reference evidence="7 8" key="1">
    <citation type="journal article" date="2016" name="Mol. Biol. Evol.">
        <title>Comparative Genomics of Early-Diverging Mushroom-Forming Fungi Provides Insights into the Origins of Lignocellulose Decay Capabilities.</title>
        <authorList>
            <person name="Nagy L.G."/>
            <person name="Riley R."/>
            <person name="Tritt A."/>
            <person name="Adam C."/>
            <person name="Daum C."/>
            <person name="Floudas D."/>
            <person name="Sun H."/>
            <person name="Yadav J.S."/>
            <person name="Pangilinan J."/>
            <person name="Larsson K.H."/>
            <person name="Matsuura K."/>
            <person name="Barry K."/>
            <person name="Labutti K."/>
            <person name="Kuo R."/>
            <person name="Ohm R.A."/>
            <person name="Bhattacharya S.S."/>
            <person name="Shirouzu T."/>
            <person name="Yoshinaga Y."/>
            <person name="Martin F.M."/>
            <person name="Grigoriev I.V."/>
            <person name="Hibbett D.S."/>
        </authorList>
    </citation>
    <scope>NUCLEOTIDE SEQUENCE [LARGE SCALE GENOMIC DNA]</scope>
    <source>
        <strain evidence="7 8">HHB10207 ss-3</strain>
    </source>
</reference>
<feature type="compositionally biased region" description="Polar residues" evidence="5">
    <location>
        <begin position="96"/>
        <end position="109"/>
    </location>
</feature>
<keyword evidence="1" id="KW-0479">Metal-binding</keyword>
<dbReference type="GO" id="GO:0140082">
    <property type="term" value="F:SUMO-ubiquitin ligase activity"/>
    <property type="evidence" value="ECO:0007669"/>
    <property type="project" value="TreeGrafter"/>
</dbReference>
<feature type="domain" description="RING-type" evidence="6">
    <location>
        <begin position="112"/>
        <end position="150"/>
    </location>
</feature>
<gene>
    <name evidence="7" type="ORF">SISSUDRAFT_1049361</name>
</gene>
<dbReference type="InterPro" id="IPR001841">
    <property type="entry name" value="Znf_RING"/>
</dbReference>
<dbReference type="Gene3D" id="3.30.40.10">
    <property type="entry name" value="Zinc/RING finger domain, C3HC4 (zinc finger)"/>
    <property type="match status" value="1"/>
</dbReference>
<dbReference type="EMBL" id="KV428098">
    <property type="protein sequence ID" value="KZT36837.1"/>
    <property type="molecule type" value="Genomic_DNA"/>
</dbReference>
<dbReference type="GO" id="GO:0033768">
    <property type="term" value="C:SUMO-targeted ubiquitin ligase complex"/>
    <property type="evidence" value="ECO:0007669"/>
    <property type="project" value="TreeGrafter"/>
</dbReference>
<protein>
    <recommendedName>
        <fullName evidence="6">RING-type domain-containing protein</fullName>
    </recommendedName>
</protein>
<evidence type="ECO:0000256" key="3">
    <source>
        <dbReference type="ARBA" id="ARBA00022833"/>
    </source>
</evidence>
<dbReference type="SMART" id="SM00184">
    <property type="entry name" value="RING"/>
    <property type="match status" value="1"/>
</dbReference>
<dbReference type="PANTHER" id="PTHR47094:SF1">
    <property type="entry name" value="RING-TYPE E3 UBIQUITIN TRANSFERASE"/>
    <property type="match status" value="1"/>
</dbReference>
<keyword evidence="2 4" id="KW-0863">Zinc-finger</keyword>